<keyword evidence="3" id="KW-0808">Transferase</keyword>
<sequence length="372" mass="41648">MTSFNRKRVALIMPIRNDAASVRPTMDAIYASTRMPDEIVVADGLSTDGTLELIKEYEGRGITITVVANPRLWAGGGRNAAVRATNCDILVLNDFGNIIEPDYIEKIVKPFESDEQIELVSGLFQMRVTSDFEHCVAAIHYYDNYVLERLNSDEVRRLLPEIILPGGLCTAVTRRMWLAAGGQPEWLAKGQDKLFSRKVYALGGKSVVAPDARLWHHVRSNLGDLFRQVFFYGRGNGQMRFISRHVVRLMMVYGSVSALLLLGFVSTAFPVLAALAFLAYIWRAGARKVLLIDGRLKKLRYIPMAGLVLVTRDIGSLLGHLLGWAEWVARPKFRDLYYLYMRELPPERISVLAPDSAGPGMVGKMLRAMKVS</sequence>
<evidence type="ECO:0000313" key="4">
    <source>
        <dbReference type="Proteomes" id="UP000199569"/>
    </source>
</evidence>
<feature type="transmembrane region" description="Helical" evidence="1">
    <location>
        <begin position="302"/>
        <end position="324"/>
    </location>
</feature>
<reference evidence="3 4" key="1">
    <citation type="submission" date="2016-10" db="EMBL/GenBank/DDBJ databases">
        <authorList>
            <person name="de Groot N.N."/>
        </authorList>
    </citation>
    <scope>NUCLEOTIDE SEQUENCE [LARGE SCALE GENOMIC DNA]</scope>
    <source>
        <strain evidence="3 4">CGMCC 1.7666</strain>
    </source>
</reference>
<keyword evidence="1" id="KW-1133">Transmembrane helix</keyword>
<dbReference type="SUPFAM" id="SSF53448">
    <property type="entry name" value="Nucleotide-diphospho-sugar transferases"/>
    <property type="match status" value="1"/>
</dbReference>
<dbReference type="EMBL" id="FMVJ01000004">
    <property type="protein sequence ID" value="SCY57141.1"/>
    <property type="molecule type" value="Genomic_DNA"/>
</dbReference>
<proteinExistence type="predicted"/>
<dbReference type="STRING" id="549386.SAMN02927923_01717"/>
<evidence type="ECO:0000256" key="1">
    <source>
        <dbReference type="SAM" id="Phobius"/>
    </source>
</evidence>
<feature type="domain" description="Glycosyltransferase 2-like" evidence="2">
    <location>
        <begin position="11"/>
        <end position="120"/>
    </location>
</feature>
<dbReference type="GO" id="GO:0016740">
    <property type="term" value="F:transferase activity"/>
    <property type="evidence" value="ECO:0007669"/>
    <property type="project" value="UniProtKB-KW"/>
</dbReference>
<keyword evidence="1" id="KW-0472">Membrane</keyword>
<dbReference type="InterPro" id="IPR001173">
    <property type="entry name" value="Glyco_trans_2-like"/>
</dbReference>
<accession>A0A1G5H0D4</accession>
<dbReference type="Gene3D" id="3.90.550.10">
    <property type="entry name" value="Spore Coat Polysaccharide Biosynthesis Protein SpsA, Chain A"/>
    <property type="match status" value="1"/>
</dbReference>
<dbReference type="PANTHER" id="PTHR43685">
    <property type="entry name" value="GLYCOSYLTRANSFERASE"/>
    <property type="match status" value="1"/>
</dbReference>
<dbReference type="Proteomes" id="UP000199569">
    <property type="component" value="Unassembled WGS sequence"/>
</dbReference>
<feature type="transmembrane region" description="Helical" evidence="1">
    <location>
        <begin position="249"/>
        <end position="282"/>
    </location>
</feature>
<dbReference type="PANTHER" id="PTHR43685:SF3">
    <property type="entry name" value="SLR2126 PROTEIN"/>
    <property type="match status" value="1"/>
</dbReference>
<dbReference type="InterPro" id="IPR050834">
    <property type="entry name" value="Glycosyltransf_2"/>
</dbReference>
<evidence type="ECO:0000313" key="3">
    <source>
        <dbReference type="EMBL" id="SCY57141.1"/>
    </source>
</evidence>
<keyword evidence="1" id="KW-0812">Transmembrane</keyword>
<evidence type="ECO:0000259" key="2">
    <source>
        <dbReference type="Pfam" id="PF00535"/>
    </source>
</evidence>
<dbReference type="AlphaFoldDB" id="A0A1G5H0D4"/>
<dbReference type="InterPro" id="IPR029044">
    <property type="entry name" value="Nucleotide-diphossugar_trans"/>
</dbReference>
<dbReference type="Pfam" id="PF00535">
    <property type="entry name" value="Glycos_transf_2"/>
    <property type="match status" value="1"/>
</dbReference>
<dbReference type="OrthoDB" id="8416156at2"/>
<organism evidence="3 4">
    <name type="scientific">Microvirga guangxiensis</name>
    <dbReference type="NCBI Taxonomy" id="549386"/>
    <lineage>
        <taxon>Bacteria</taxon>
        <taxon>Pseudomonadati</taxon>
        <taxon>Pseudomonadota</taxon>
        <taxon>Alphaproteobacteria</taxon>
        <taxon>Hyphomicrobiales</taxon>
        <taxon>Methylobacteriaceae</taxon>
        <taxon>Microvirga</taxon>
    </lineage>
</organism>
<keyword evidence="4" id="KW-1185">Reference proteome</keyword>
<dbReference type="RefSeq" id="WP_091133320.1">
    <property type="nucleotide sequence ID" value="NZ_FMVJ01000004.1"/>
</dbReference>
<gene>
    <name evidence="3" type="ORF">SAMN02927923_01717</name>
</gene>
<name>A0A1G5H0D4_9HYPH</name>
<protein>
    <submittedName>
        <fullName evidence="3">Glycosyltransferase, catalytic subunit of cellulose synthase and poly-beta-1,6-N-acetylglucosamine synthase</fullName>
    </submittedName>
</protein>